<dbReference type="GeneID" id="95988808"/>
<feature type="compositionally biased region" description="Polar residues" evidence="16">
    <location>
        <begin position="217"/>
        <end position="227"/>
    </location>
</feature>
<evidence type="ECO:0000256" key="13">
    <source>
        <dbReference type="ARBA" id="ARBA00023242"/>
    </source>
</evidence>
<feature type="region of interest" description="Disordered" evidence="16">
    <location>
        <begin position="240"/>
        <end position="300"/>
    </location>
</feature>
<keyword evidence="15" id="KW-0137">Centromere</keyword>
<dbReference type="PANTHER" id="PTHR28200:SF1">
    <property type="entry name" value="DASH COMPLEX SUBUNIT ASK1"/>
    <property type="match status" value="1"/>
</dbReference>
<evidence type="ECO:0000256" key="15">
    <source>
        <dbReference type="ARBA" id="ARBA00023328"/>
    </source>
</evidence>
<dbReference type="PANTHER" id="PTHR28200">
    <property type="entry name" value="DASH COMPLEX SUBUNIT ASK1"/>
    <property type="match status" value="1"/>
</dbReference>
<feature type="region of interest" description="Disordered" evidence="16">
    <location>
        <begin position="97"/>
        <end position="129"/>
    </location>
</feature>
<keyword evidence="14" id="KW-0131">Cell cycle</keyword>
<feature type="compositionally biased region" description="Polar residues" evidence="16">
    <location>
        <begin position="436"/>
        <end position="451"/>
    </location>
</feature>
<feature type="compositionally biased region" description="Polar residues" evidence="16">
    <location>
        <begin position="240"/>
        <end position="249"/>
    </location>
</feature>
<reference evidence="17 18" key="1">
    <citation type="submission" date="2023-08" db="EMBL/GenBank/DDBJ databases">
        <title>Annotated Genome Sequence of Vanrija albida AlHP1.</title>
        <authorList>
            <person name="Herzog R."/>
        </authorList>
    </citation>
    <scope>NUCLEOTIDE SEQUENCE [LARGE SCALE GENOMIC DNA]</scope>
    <source>
        <strain evidence="17 18">AlHP1</strain>
    </source>
</reference>
<organism evidence="17 18">
    <name type="scientific">Vanrija albida</name>
    <dbReference type="NCBI Taxonomy" id="181172"/>
    <lineage>
        <taxon>Eukaryota</taxon>
        <taxon>Fungi</taxon>
        <taxon>Dikarya</taxon>
        <taxon>Basidiomycota</taxon>
        <taxon>Agaricomycotina</taxon>
        <taxon>Tremellomycetes</taxon>
        <taxon>Trichosporonales</taxon>
        <taxon>Trichosporonaceae</taxon>
        <taxon>Vanrija</taxon>
    </lineage>
</organism>
<keyword evidence="13" id="KW-0539">Nucleus</keyword>
<keyword evidence="10" id="KW-0498">Mitosis</keyword>
<evidence type="ECO:0000256" key="7">
    <source>
        <dbReference type="ARBA" id="ARBA00022490"/>
    </source>
</evidence>
<keyword evidence="6" id="KW-0158">Chromosome</keyword>
<evidence type="ECO:0000256" key="4">
    <source>
        <dbReference type="ARBA" id="ARBA00010731"/>
    </source>
</evidence>
<dbReference type="EMBL" id="JBBXJM010000006">
    <property type="protein sequence ID" value="KAL1406082.1"/>
    <property type="molecule type" value="Genomic_DNA"/>
</dbReference>
<sequence length="568" mass="60369">MSGSNPGNGAPAHPALLQPPFFAVEGISASTPITSQMEQIDQLNTLLLQEIDANFARFHQVITARILPEIKRFSLESRTTREAADFHRGFYEAAAQVQTHPHGEDPAQSTSQSEIYASSPQPTEYDDHTFTLSHGEQSTVNLDDRTAEGSFMFEPGPGATSTPLPARTADPDASWEESMGSPFERVDRQLGGLRLDDSSSDLPTPSLPSGYRLPNLGSDNSTFNASTGTVDRADLASLQFKPQAQSGGSTPRPRAGQKTPTKPSSSFLTAKGAPTPRLIDLTNTPLSAKISRKNPAGPLRFDDDDEDDFAMSPPVTMNFGRLPSLPPRAQAIFSAGTPAKASAFSTGPAAAPSSTILDPEPPAEPPTGVVEQAQEIGDLLDEITRGYDDYEPSPRMPTPAGLGRYSILPSDFGPGRRLFEDSPQPEAARGGPRRSVANTSFGSDIQTTNDGPGQFIDDDESFDDDNDDTFSSAGGDTVHQPVDPQAYDNSFFSDADGDASLYPAARVEVTDTHVGGGSGNDASLVFGRPGGAQAGQAFALLQQDDMVTYHGGRLEDAQIPGSPTRRRS</sequence>
<dbReference type="RefSeq" id="XP_069206026.1">
    <property type="nucleotide sequence ID" value="XM_069356185.1"/>
</dbReference>
<evidence type="ECO:0000313" key="18">
    <source>
        <dbReference type="Proteomes" id="UP001565368"/>
    </source>
</evidence>
<comment type="caution">
    <text evidence="17">The sequence shown here is derived from an EMBL/GenBank/DDBJ whole genome shotgun (WGS) entry which is preliminary data.</text>
</comment>
<feature type="compositionally biased region" description="Acidic residues" evidence="16">
    <location>
        <begin position="456"/>
        <end position="468"/>
    </location>
</feature>
<name>A0ABR3PUN9_9TREE</name>
<evidence type="ECO:0000256" key="9">
    <source>
        <dbReference type="ARBA" id="ARBA00022701"/>
    </source>
</evidence>
<evidence type="ECO:0000313" key="17">
    <source>
        <dbReference type="EMBL" id="KAL1406082.1"/>
    </source>
</evidence>
<protein>
    <recommendedName>
        <fullName evidence="5">DASH complex subunit ASK1</fullName>
    </recommendedName>
</protein>
<dbReference type="InterPro" id="IPR013964">
    <property type="entry name" value="DASH_Ask1"/>
</dbReference>
<evidence type="ECO:0000256" key="10">
    <source>
        <dbReference type="ARBA" id="ARBA00022776"/>
    </source>
</evidence>
<evidence type="ECO:0000256" key="8">
    <source>
        <dbReference type="ARBA" id="ARBA00022618"/>
    </source>
</evidence>
<comment type="subcellular location">
    <subcellularLocation>
        <location evidence="3">Chromosome</location>
        <location evidence="3">Centromere</location>
        <location evidence="3">Kinetochore</location>
    </subcellularLocation>
    <subcellularLocation>
        <location evidence="2">Cytoplasm</location>
        <location evidence="2">Cytoskeleton</location>
        <location evidence="2">Spindle</location>
    </subcellularLocation>
    <subcellularLocation>
        <location evidence="1">Nucleus</location>
    </subcellularLocation>
</comment>
<feature type="region of interest" description="Disordered" evidence="16">
    <location>
        <begin position="148"/>
        <end position="227"/>
    </location>
</feature>
<keyword evidence="9" id="KW-0493">Microtubule</keyword>
<keyword evidence="7" id="KW-0963">Cytoplasm</keyword>
<feature type="compositionally biased region" description="Polar residues" evidence="16">
    <location>
        <begin position="258"/>
        <end position="268"/>
    </location>
</feature>
<evidence type="ECO:0000256" key="12">
    <source>
        <dbReference type="ARBA" id="ARBA00023212"/>
    </source>
</evidence>
<accession>A0ABR3PUN9</accession>
<dbReference type="Proteomes" id="UP001565368">
    <property type="component" value="Unassembled WGS sequence"/>
</dbReference>
<evidence type="ECO:0000256" key="14">
    <source>
        <dbReference type="ARBA" id="ARBA00023306"/>
    </source>
</evidence>
<keyword evidence="8" id="KW-0132">Cell division</keyword>
<feature type="region of interest" description="Disordered" evidence="16">
    <location>
        <begin position="341"/>
        <end position="495"/>
    </location>
</feature>
<gene>
    <name evidence="17" type="primary">ASK1</name>
    <name evidence="17" type="ORF">Q8F55_007765</name>
</gene>
<evidence type="ECO:0000256" key="11">
    <source>
        <dbReference type="ARBA" id="ARBA00022838"/>
    </source>
</evidence>
<dbReference type="Pfam" id="PF08655">
    <property type="entry name" value="DASH_Ask1"/>
    <property type="match status" value="1"/>
</dbReference>
<keyword evidence="18" id="KW-1185">Reference proteome</keyword>
<evidence type="ECO:0000256" key="3">
    <source>
        <dbReference type="ARBA" id="ARBA00004629"/>
    </source>
</evidence>
<evidence type="ECO:0000256" key="16">
    <source>
        <dbReference type="SAM" id="MobiDB-lite"/>
    </source>
</evidence>
<evidence type="ECO:0000256" key="5">
    <source>
        <dbReference type="ARBA" id="ARBA00014520"/>
    </source>
</evidence>
<proteinExistence type="inferred from homology"/>
<keyword evidence="11" id="KW-0995">Kinetochore</keyword>
<feature type="compositionally biased region" description="Polar residues" evidence="16">
    <location>
        <begin position="107"/>
        <end position="122"/>
    </location>
</feature>
<keyword evidence="12" id="KW-0206">Cytoskeleton</keyword>
<evidence type="ECO:0000256" key="2">
    <source>
        <dbReference type="ARBA" id="ARBA00004186"/>
    </source>
</evidence>
<feature type="compositionally biased region" description="Low complexity" evidence="16">
    <location>
        <begin position="200"/>
        <end position="210"/>
    </location>
</feature>
<evidence type="ECO:0000256" key="1">
    <source>
        <dbReference type="ARBA" id="ARBA00004123"/>
    </source>
</evidence>
<evidence type="ECO:0000256" key="6">
    <source>
        <dbReference type="ARBA" id="ARBA00022454"/>
    </source>
</evidence>
<comment type="similarity">
    <text evidence="4">Belongs to the DASH complex ASK1 family.</text>
</comment>